<dbReference type="Proteomes" id="UP000231879">
    <property type="component" value="Unassembled WGS sequence"/>
</dbReference>
<sequence length="75" mass="8429">MPCTLLFLGVQGFLDSLNIVNNKITENGCLFCSLFPSFDFKNKKKEECGFEFLDPISSTGNRDGMEVLCQKVEAR</sequence>
<dbReference type="EMBL" id="NPDS01000003">
    <property type="protein sequence ID" value="PJZ57425.1"/>
    <property type="molecule type" value="Genomic_DNA"/>
</dbReference>
<accession>A0ABX4NKT9</accession>
<evidence type="ECO:0000313" key="1">
    <source>
        <dbReference type="EMBL" id="PJZ57425.1"/>
    </source>
</evidence>
<name>A0ABX4NKT9_9LEPT</name>
<protein>
    <submittedName>
        <fullName evidence="1">Uncharacterized protein</fullName>
    </submittedName>
</protein>
<evidence type="ECO:0000313" key="2">
    <source>
        <dbReference type="Proteomes" id="UP000231879"/>
    </source>
</evidence>
<reference evidence="1 2" key="1">
    <citation type="submission" date="2017-07" db="EMBL/GenBank/DDBJ databases">
        <title>Leptospira spp. isolated from tropical soils.</title>
        <authorList>
            <person name="Thibeaux R."/>
            <person name="Iraola G."/>
            <person name="Ferres I."/>
            <person name="Bierque E."/>
            <person name="Girault D."/>
            <person name="Soupe-Gilbert M.-E."/>
            <person name="Picardeau M."/>
            <person name="Goarant C."/>
        </authorList>
    </citation>
    <scope>NUCLEOTIDE SEQUENCE [LARGE SCALE GENOMIC DNA]</scope>
    <source>
        <strain evidence="1 2">FH4-C-A1</strain>
    </source>
</reference>
<organism evidence="1 2">
    <name type="scientific">Leptospira barantonii</name>
    <dbReference type="NCBI Taxonomy" id="2023184"/>
    <lineage>
        <taxon>Bacteria</taxon>
        <taxon>Pseudomonadati</taxon>
        <taxon>Spirochaetota</taxon>
        <taxon>Spirochaetia</taxon>
        <taxon>Leptospirales</taxon>
        <taxon>Leptospiraceae</taxon>
        <taxon>Leptospira</taxon>
    </lineage>
</organism>
<gene>
    <name evidence="1" type="ORF">CH367_08670</name>
</gene>
<keyword evidence="2" id="KW-1185">Reference proteome</keyword>
<comment type="caution">
    <text evidence="1">The sequence shown here is derived from an EMBL/GenBank/DDBJ whole genome shotgun (WGS) entry which is preliminary data.</text>
</comment>
<proteinExistence type="predicted"/>